<feature type="compositionally biased region" description="Basic residues" evidence="1">
    <location>
        <begin position="156"/>
        <end position="166"/>
    </location>
</feature>
<organism evidence="2 3">
    <name type="scientific">Triticum urartu</name>
    <name type="common">Red wild einkorn</name>
    <name type="synonym">Crithodium urartu</name>
    <dbReference type="NCBI Taxonomy" id="4572"/>
    <lineage>
        <taxon>Eukaryota</taxon>
        <taxon>Viridiplantae</taxon>
        <taxon>Streptophyta</taxon>
        <taxon>Embryophyta</taxon>
        <taxon>Tracheophyta</taxon>
        <taxon>Spermatophyta</taxon>
        <taxon>Magnoliopsida</taxon>
        <taxon>Liliopsida</taxon>
        <taxon>Poales</taxon>
        <taxon>Poaceae</taxon>
        <taxon>BOP clade</taxon>
        <taxon>Pooideae</taxon>
        <taxon>Triticodae</taxon>
        <taxon>Triticeae</taxon>
        <taxon>Triticinae</taxon>
        <taxon>Triticum</taxon>
    </lineage>
</organism>
<feature type="region of interest" description="Disordered" evidence="1">
    <location>
        <begin position="135"/>
        <end position="171"/>
    </location>
</feature>
<accession>A0A8R7PTH4</accession>
<dbReference type="Gramene" id="TuG1812G0300003273.01.T01">
    <property type="protein sequence ID" value="TuG1812G0300003273.01.T01.cds302022"/>
    <property type="gene ID" value="TuG1812G0300003273.01"/>
</dbReference>
<evidence type="ECO:0000256" key="1">
    <source>
        <dbReference type="SAM" id="MobiDB-lite"/>
    </source>
</evidence>
<keyword evidence="3" id="KW-1185">Reference proteome</keyword>
<evidence type="ECO:0000313" key="3">
    <source>
        <dbReference type="Proteomes" id="UP000015106"/>
    </source>
</evidence>
<dbReference type="EnsemblPlants" id="TuG1812G0300003273.01.T01">
    <property type="protein sequence ID" value="TuG1812G0300003273.01.T01.cds302022"/>
    <property type="gene ID" value="TuG1812G0300003273.01"/>
</dbReference>
<reference evidence="2" key="3">
    <citation type="submission" date="2022-06" db="UniProtKB">
        <authorList>
            <consortium name="EnsemblPlants"/>
        </authorList>
    </citation>
    <scope>IDENTIFICATION</scope>
</reference>
<protein>
    <submittedName>
        <fullName evidence="2">Uncharacterized protein</fullName>
    </submittedName>
</protein>
<dbReference type="AlphaFoldDB" id="A0A8R7PTH4"/>
<proteinExistence type="predicted"/>
<name>A0A8R7PTH4_TRIUA</name>
<reference evidence="3" key="1">
    <citation type="journal article" date="2013" name="Nature">
        <title>Draft genome of the wheat A-genome progenitor Triticum urartu.</title>
        <authorList>
            <person name="Ling H.Q."/>
            <person name="Zhao S."/>
            <person name="Liu D."/>
            <person name="Wang J."/>
            <person name="Sun H."/>
            <person name="Zhang C."/>
            <person name="Fan H."/>
            <person name="Li D."/>
            <person name="Dong L."/>
            <person name="Tao Y."/>
            <person name="Gao C."/>
            <person name="Wu H."/>
            <person name="Li Y."/>
            <person name="Cui Y."/>
            <person name="Guo X."/>
            <person name="Zheng S."/>
            <person name="Wang B."/>
            <person name="Yu K."/>
            <person name="Liang Q."/>
            <person name="Yang W."/>
            <person name="Lou X."/>
            <person name="Chen J."/>
            <person name="Feng M."/>
            <person name="Jian J."/>
            <person name="Zhang X."/>
            <person name="Luo G."/>
            <person name="Jiang Y."/>
            <person name="Liu J."/>
            <person name="Wang Z."/>
            <person name="Sha Y."/>
            <person name="Zhang B."/>
            <person name="Wu H."/>
            <person name="Tang D."/>
            <person name="Shen Q."/>
            <person name="Xue P."/>
            <person name="Zou S."/>
            <person name="Wang X."/>
            <person name="Liu X."/>
            <person name="Wang F."/>
            <person name="Yang Y."/>
            <person name="An X."/>
            <person name="Dong Z."/>
            <person name="Zhang K."/>
            <person name="Zhang X."/>
            <person name="Luo M.C."/>
            <person name="Dvorak J."/>
            <person name="Tong Y."/>
            <person name="Wang J."/>
            <person name="Yang H."/>
            <person name="Li Z."/>
            <person name="Wang D."/>
            <person name="Zhang A."/>
            <person name="Wang J."/>
        </authorList>
    </citation>
    <scope>NUCLEOTIDE SEQUENCE</scope>
    <source>
        <strain evidence="3">cv. G1812</strain>
    </source>
</reference>
<dbReference type="Proteomes" id="UP000015106">
    <property type="component" value="Chromosome 3"/>
</dbReference>
<sequence>MPRRVEHQVRLQQALRAVLPVAVALRPLGDHLLHGPAEVLVRVGGALHHGEAPVRGGGRRGAPRHLEAVAAALRHAAARGGRRRAAGPGHGRARLGGVLARAVVEVGRVGGEAPGREEVPRVLVVLIVGGGAAQQPARGVRRQPAPAVAGPLLPPRQRRQRRRRPERRGGRALAALPLARPLERRPLRLDVVGVERREEGRVGRVDGAAAGAVDGDADHRGGAARGDGEAAVVVLACRGLLAPRRPEAAVGGQCEGRRRGLVVAALPAARAPGEDRQDGRQPVLELLAADAGAGAVHRAGDLCVRAWTLDRARASCGEEGGRWRERIGWGWFG</sequence>
<reference evidence="2" key="2">
    <citation type="submission" date="2018-03" db="EMBL/GenBank/DDBJ databases">
        <title>The Triticum urartu genome reveals the dynamic nature of wheat genome evolution.</title>
        <authorList>
            <person name="Ling H."/>
            <person name="Ma B."/>
            <person name="Shi X."/>
            <person name="Liu H."/>
            <person name="Dong L."/>
            <person name="Sun H."/>
            <person name="Cao Y."/>
            <person name="Gao Q."/>
            <person name="Zheng S."/>
            <person name="Li Y."/>
            <person name="Yu Y."/>
            <person name="Du H."/>
            <person name="Qi M."/>
            <person name="Li Y."/>
            <person name="Yu H."/>
            <person name="Cui Y."/>
            <person name="Wang N."/>
            <person name="Chen C."/>
            <person name="Wu H."/>
            <person name="Zhao Y."/>
            <person name="Zhang J."/>
            <person name="Li Y."/>
            <person name="Zhou W."/>
            <person name="Zhang B."/>
            <person name="Hu W."/>
            <person name="Eijk M."/>
            <person name="Tang J."/>
            <person name="Witsenboer H."/>
            <person name="Zhao S."/>
            <person name="Li Z."/>
            <person name="Zhang A."/>
            <person name="Wang D."/>
            <person name="Liang C."/>
        </authorList>
    </citation>
    <scope>NUCLEOTIDE SEQUENCE [LARGE SCALE GENOMIC DNA]</scope>
    <source>
        <strain evidence="2">cv. G1812</strain>
    </source>
</reference>
<evidence type="ECO:0000313" key="2">
    <source>
        <dbReference type="EnsemblPlants" id="TuG1812G0300003273.01.T01.cds302022"/>
    </source>
</evidence>